<dbReference type="Proteomes" id="UP000052013">
    <property type="component" value="Unassembled WGS sequence"/>
</dbReference>
<dbReference type="InterPro" id="IPR051910">
    <property type="entry name" value="ComF/GntX_DNA_util-trans"/>
</dbReference>
<keyword evidence="3" id="KW-0328">Glycosyltransferase</keyword>
<evidence type="ECO:0000256" key="1">
    <source>
        <dbReference type="ARBA" id="ARBA00008007"/>
    </source>
</evidence>
<gene>
    <name evidence="3" type="ORF">FC85_GL000950</name>
</gene>
<comment type="caution">
    <text evidence="3">The sequence shown here is derived from an EMBL/GenBank/DDBJ whole genome shotgun (WGS) entry which is preliminary data.</text>
</comment>
<proteinExistence type="inferred from homology"/>
<keyword evidence="3" id="KW-0808">Transferase</keyword>
<protein>
    <submittedName>
        <fullName evidence="3">Phosphoribosyltransferase</fullName>
    </submittedName>
</protein>
<organism evidence="3 4">
    <name type="scientific">Lentilactobacillus diolivorans DSM 14421</name>
    <dbReference type="NCBI Taxonomy" id="1423739"/>
    <lineage>
        <taxon>Bacteria</taxon>
        <taxon>Bacillati</taxon>
        <taxon>Bacillota</taxon>
        <taxon>Bacilli</taxon>
        <taxon>Lactobacillales</taxon>
        <taxon>Lactobacillaceae</taxon>
        <taxon>Lentilactobacillus</taxon>
    </lineage>
</organism>
<dbReference type="SUPFAM" id="SSF53271">
    <property type="entry name" value="PRTase-like"/>
    <property type="match status" value="1"/>
</dbReference>
<dbReference type="InterPro" id="IPR000836">
    <property type="entry name" value="PRTase_dom"/>
</dbReference>
<accession>A0A0R1SF27</accession>
<dbReference type="EMBL" id="AZEY01000090">
    <property type="protein sequence ID" value="KRL64440.1"/>
    <property type="molecule type" value="Genomic_DNA"/>
</dbReference>
<feature type="domain" description="Phosphoribosyltransferase" evidence="2">
    <location>
        <begin position="87"/>
        <end position="162"/>
    </location>
</feature>
<sequence length="164" mass="19014">MKWHNRAQLEFVNSSLYEYNDAMKNYMKRYKFLGDYRLRSVFTRQIQDELKATHRLIVPIPVSQSTMQTRGFNQVLGLISNLKVDNVLAVKQEQKDYRQSEKNRIERLQLIQPFKLIPSLAKTVVGRDVLLVDDVYTTGATIRHAARLLYQAKAASVKGLTLAR</sequence>
<evidence type="ECO:0000313" key="3">
    <source>
        <dbReference type="EMBL" id="KRL64440.1"/>
    </source>
</evidence>
<dbReference type="CDD" id="cd06223">
    <property type="entry name" value="PRTases_typeI"/>
    <property type="match status" value="1"/>
</dbReference>
<evidence type="ECO:0000313" key="4">
    <source>
        <dbReference type="Proteomes" id="UP000052013"/>
    </source>
</evidence>
<comment type="similarity">
    <text evidence="1">Belongs to the ComF/GntX family.</text>
</comment>
<dbReference type="PANTHER" id="PTHR47505">
    <property type="entry name" value="DNA UTILIZATION PROTEIN YHGH"/>
    <property type="match status" value="1"/>
</dbReference>
<dbReference type="Pfam" id="PF00156">
    <property type="entry name" value="Pribosyltran"/>
    <property type="match status" value="1"/>
</dbReference>
<dbReference type="InterPro" id="IPR029057">
    <property type="entry name" value="PRTase-like"/>
</dbReference>
<dbReference type="PANTHER" id="PTHR47505:SF1">
    <property type="entry name" value="DNA UTILIZATION PROTEIN YHGH"/>
    <property type="match status" value="1"/>
</dbReference>
<dbReference type="PATRIC" id="fig|1423739.3.peg.999"/>
<evidence type="ECO:0000259" key="2">
    <source>
        <dbReference type="Pfam" id="PF00156"/>
    </source>
</evidence>
<name>A0A0R1SF27_9LACO</name>
<dbReference type="Gene3D" id="3.40.50.2020">
    <property type="match status" value="1"/>
</dbReference>
<dbReference type="GO" id="GO:0016757">
    <property type="term" value="F:glycosyltransferase activity"/>
    <property type="evidence" value="ECO:0007669"/>
    <property type="project" value="UniProtKB-KW"/>
</dbReference>
<dbReference type="STRING" id="1423739.FC85_GL000950"/>
<reference evidence="3 4" key="1">
    <citation type="journal article" date="2015" name="Genome Announc.">
        <title>Expanding the biotechnology potential of lactobacilli through comparative genomics of 213 strains and associated genera.</title>
        <authorList>
            <person name="Sun Z."/>
            <person name="Harris H.M."/>
            <person name="McCann A."/>
            <person name="Guo C."/>
            <person name="Argimon S."/>
            <person name="Zhang W."/>
            <person name="Yang X."/>
            <person name="Jeffery I.B."/>
            <person name="Cooney J.C."/>
            <person name="Kagawa T.F."/>
            <person name="Liu W."/>
            <person name="Song Y."/>
            <person name="Salvetti E."/>
            <person name="Wrobel A."/>
            <person name="Rasinkangas P."/>
            <person name="Parkhill J."/>
            <person name="Rea M.C."/>
            <person name="O'Sullivan O."/>
            <person name="Ritari J."/>
            <person name="Douillard F.P."/>
            <person name="Paul Ross R."/>
            <person name="Yang R."/>
            <person name="Briner A.E."/>
            <person name="Felis G.E."/>
            <person name="de Vos W.M."/>
            <person name="Barrangou R."/>
            <person name="Klaenhammer T.R."/>
            <person name="Caufield P.W."/>
            <person name="Cui Y."/>
            <person name="Zhang H."/>
            <person name="O'Toole P.W."/>
        </authorList>
    </citation>
    <scope>NUCLEOTIDE SEQUENCE [LARGE SCALE GENOMIC DNA]</scope>
    <source>
        <strain evidence="3 4">DSM 14421</strain>
    </source>
</reference>
<dbReference type="AlphaFoldDB" id="A0A0R1SF27"/>